<keyword evidence="2" id="KW-1133">Transmembrane helix</keyword>
<dbReference type="Proteomes" id="UP000427842">
    <property type="component" value="Unassembled WGS sequence"/>
</dbReference>
<sequence>MTDIPDQDSTVVAQSAVPAGVDHPEQILHEAVQEDEAAHAAANNIPDPGPVPGAQEQVVTTDHDAVATTQAAATAAASENPDFMPYRELFQLMGAVVFVMIVLMVGISAMHDSGIWPE</sequence>
<evidence type="ECO:0000313" key="3">
    <source>
        <dbReference type="EMBL" id="KAB8123454.1"/>
    </source>
</evidence>
<dbReference type="RefSeq" id="WP_153468447.1">
    <property type="nucleotide sequence ID" value="NZ_QYAZ01000001.1"/>
</dbReference>
<organism evidence="3 4">
    <name type="scientific">Komagataeibacter medellinensis</name>
    <dbReference type="NCBI Taxonomy" id="1177712"/>
    <lineage>
        <taxon>Bacteria</taxon>
        <taxon>Pseudomonadati</taxon>
        <taxon>Pseudomonadota</taxon>
        <taxon>Alphaproteobacteria</taxon>
        <taxon>Acetobacterales</taxon>
        <taxon>Acetobacteraceae</taxon>
        <taxon>Komagataeibacter</taxon>
    </lineage>
</organism>
<proteinExistence type="predicted"/>
<evidence type="ECO:0000256" key="1">
    <source>
        <dbReference type="SAM" id="MobiDB-lite"/>
    </source>
</evidence>
<keyword evidence="2" id="KW-0472">Membrane</keyword>
<reference evidence="3 4" key="1">
    <citation type="submission" date="2018-09" db="EMBL/GenBank/DDBJ databases">
        <title>Genome sequence and characterization of the bcs clusters for the production of nanocellulose from the low pH resistant strain Komagataeibacter medellinensis ID13488.</title>
        <authorList>
            <person name="Hernandez-Arriaga A.M."/>
            <person name="Del Cerro C."/>
            <person name="Urbina L."/>
            <person name="Eceiza A."/>
            <person name="Retegi A."/>
            <person name="Prieto M.A."/>
        </authorList>
    </citation>
    <scope>NUCLEOTIDE SEQUENCE [LARGE SCALE GENOMIC DNA]</scope>
    <source>
        <strain evidence="3 4">ID13488</strain>
    </source>
</reference>
<name>A0ABQ6VTD6_9PROT</name>
<gene>
    <name evidence="3" type="ORF">D3W54_03695</name>
</gene>
<evidence type="ECO:0000313" key="4">
    <source>
        <dbReference type="Proteomes" id="UP000427842"/>
    </source>
</evidence>
<feature type="region of interest" description="Disordered" evidence="1">
    <location>
        <begin position="35"/>
        <end position="62"/>
    </location>
</feature>
<keyword evidence="2" id="KW-0812">Transmembrane</keyword>
<feature type="region of interest" description="Disordered" evidence="1">
    <location>
        <begin position="1"/>
        <end position="20"/>
    </location>
</feature>
<keyword evidence="4" id="KW-1185">Reference proteome</keyword>
<accession>A0ABQ6VTD6</accession>
<feature type="transmembrane region" description="Helical" evidence="2">
    <location>
        <begin position="89"/>
        <end position="110"/>
    </location>
</feature>
<dbReference type="EMBL" id="QYAZ01000001">
    <property type="protein sequence ID" value="KAB8123454.1"/>
    <property type="molecule type" value="Genomic_DNA"/>
</dbReference>
<evidence type="ECO:0000256" key="2">
    <source>
        <dbReference type="SAM" id="Phobius"/>
    </source>
</evidence>
<comment type="caution">
    <text evidence="3">The sequence shown here is derived from an EMBL/GenBank/DDBJ whole genome shotgun (WGS) entry which is preliminary data.</text>
</comment>
<protein>
    <submittedName>
        <fullName evidence="3">Uncharacterized protein</fullName>
    </submittedName>
</protein>